<feature type="binding site" evidence="7">
    <location>
        <position position="68"/>
    </location>
    <ligand>
        <name>Fe-coproporphyrin III</name>
        <dbReference type="ChEBI" id="CHEBI:68438"/>
    </ligand>
</feature>
<comment type="similarity">
    <text evidence="7 8">Belongs to the ferrochelatase family.</text>
</comment>
<evidence type="ECO:0000256" key="3">
    <source>
        <dbReference type="ARBA" id="ARBA00023133"/>
    </source>
</evidence>
<evidence type="ECO:0000256" key="8">
    <source>
        <dbReference type="RuleBase" id="RU000607"/>
    </source>
</evidence>
<feature type="binding site" evidence="7">
    <location>
        <position position="201"/>
    </location>
    <ligand>
        <name>Fe(2+)</name>
        <dbReference type="ChEBI" id="CHEBI:29033"/>
    </ligand>
</feature>
<dbReference type="InterPro" id="IPR019772">
    <property type="entry name" value="Ferrochelatase_AS"/>
</dbReference>
<evidence type="ECO:0000256" key="2">
    <source>
        <dbReference type="ARBA" id="ARBA00023004"/>
    </source>
</evidence>
<dbReference type="InterPro" id="IPR001015">
    <property type="entry name" value="Ferrochelatase"/>
</dbReference>
<evidence type="ECO:0000256" key="6">
    <source>
        <dbReference type="ARBA" id="ARBA00024536"/>
    </source>
</evidence>
<name>A0A1M5PQG0_STRHI</name>
<organism evidence="10 11">
    <name type="scientific">Streptoalloteichus hindustanus</name>
    <dbReference type="NCBI Taxonomy" id="2017"/>
    <lineage>
        <taxon>Bacteria</taxon>
        <taxon>Bacillati</taxon>
        <taxon>Actinomycetota</taxon>
        <taxon>Actinomycetes</taxon>
        <taxon>Pseudonocardiales</taxon>
        <taxon>Pseudonocardiaceae</taxon>
        <taxon>Streptoalloteichus</taxon>
    </lineage>
</organism>
<comment type="caution">
    <text evidence="7">Lacks conserved residue(s) required for the propagation of feature annotation.</text>
</comment>
<dbReference type="GO" id="GO:0005737">
    <property type="term" value="C:cytoplasm"/>
    <property type="evidence" value="ECO:0007669"/>
    <property type="project" value="UniProtKB-SubCell"/>
</dbReference>
<evidence type="ECO:0000256" key="4">
    <source>
        <dbReference type="ARBA" id="ARBA00023239"/>
    </source>
</evidence>
<comment type="pathway">
    <text evidence="1 7 8">Porphyrin-containing compound metabolism; protoheme biosynthesis.</text>
</comment>
<keyword evidence="3 7" id="KW-0350">Heme biosynthesis</keyword>
<dbReference type="GO" id="GO:0046872">
    <property type="term" value="F:metal ion binding"/>
    <property type="evidence" value="ECO:0007669"/>
    <property type="project" value="UniProtKB-UniRule"/>
</dbReference>
<sequence length="375" mass="40940">MSASRPTGVVLLNMGGPEELDEVGPFLERVLGDPELVRLPFQRHTARLFARLRAKSARRRYAAIGGGSPMRRWTEAQAEALARRLDEVSPATAPHRCYPCFRYSAPTSTEVLRAMRDDGVRRAVAFSQYPQYSCTSTGSSLHDLWRAARELGLAEEFDWTVIDRFPTHGGYVRALAGKIAEGLAEYPADRRDDVVLLFSAHSLPRKVIDNGDPYLQEVTATVRETLRELDVPNRHVLAFQDASAAWQGPDAATVLRALAAQGHRDVLVVGVAFTSDHLDTLWELDIELAEAARAAGVTGFRRAPALNDDPAFVAALADIVVAHLESGERCSRQFALRCVACVDPDCRTVPGAGAPSTAPVPSPAPVTRTEPERVQ</sequence>
<dbReference type="EC" id="4.99.1.9" evidence="7"/>
<dbReference type="InterPro" id="IPR033644">
    <property type="entry name" value="Ferrochelatase_C"/>
</dbReference>
<dbReference type="UniPathway" id="UPA00252"/>
<comment type="function">
    <text evidence="7 8">Involved in coproporphyrin-dependent heme b biosynthesis. Catalyzes the insertion of ferrous iron into coproporphyrin III to form Fe-coproporphyrin III.</text>
</comment>
<dbReference type="RefSeq" id="WP_073489975.1">
    <property type="nucleotide sequence ID" value="NZ_FQVN01000019.1"/>
</dbReference>
<dbReference type="STRING" id="2017.SAMN05444320_11937"/>
<dbReference type="CDD" id="cd00419">
    <property type="entry name" value="Ferrochelatase_C"/>
    <property type="match status" value="1"/>
</dbReference>
<keyword evidence="7" id="KW-0479">Metal-binding</keyword>
<keyword evidence="11" id="KW-1185">Reference proteome</keyword>
<dbReference type="CDD" id="cd03411">
    <property type="entry name" value="Ferrochelatase_N"/>
    <property type="match status" value="1"/>
</dbReference>
<dbReference type="InterPro" id="IPR033659">
    <property type="entry name" value="Ferrochelatase_N"/>
</dbReference>
<dbReference type="EMBL" id="FQVN01000019">
    <property type="protein sequence ID" value="SHH04077.1"/>
    <property type="molecule type" value="Genomic_DNA"/>
</dbReference>
<dbReference type="HAMAP" id="MF_00323">
    <property type="entry name" value="Ferrochelatase"/>
    <property type="match status" value="1"/>
</dbReference>
<dbReference type="GO" id="GO:0006783">
    <property type="term" value="P:heme biosynthetic process"/>
    <property type="evidence" value="ECO:0007669"/>
    <property type="project" value="UniProtKB-UniRule"/>
</dbReference>
<keyword evidence="5 7" id="KW-0627">Porphyrin biosynthesis</keyword>
<dbReference type="Proteomes" id="UP000184501">
    <property type="component" value="Unassembled WGS sequence"/>
</dbReference>
<keyword evidence="7 8" id="KW-0963">Cytoplasm</keyword>
<dbReference type="OrthoDB" id="9776380at2"/>
<dbReference type="NCBIfam" id="TIGR00109">
    <property type="entry name" value="hemH"/>
    <property type="match status" value="1"/>
</dbReference>
<evidence type="ECO:0000256" key="7">
    <source>
        <dbReference type="HAMAP-Rule" id="MF_00323"/>
    </source>
</evidence>
<evidence type="ECO:0000313" key="11">
    <source>
        <dbReference type="Proteomes" id="UP000184501"/>
    </source>
</evidence>
<dbReference type="GO" id="GO:0004325">
    <property type="term" value="F:ferrochelatase activity"/>
    <property type="evidence" value="ECO:0007669"/>
    <property type="project" value="UniProtKB-UniRule"/>
</dbReference>
<dbReference type="AlphaFoldDB" id="A0A1M5PQG0"/>
<proteinExistence type="inferred from homology"/>
<comment type="subcellular location">
    <subcellularLocation>
        <location evidence="7 8">Cytoplasm</location>
    </subcellularLocation>
</comment>
<keyword evidence="4 7" id="KW-0456">Lyase</keyword>
<evidence type="ECO:0000256" key="5">
    <source>
        <dbReference type="ARBA" id="ARBA00023244"/>
    </source>
</evidence>
<dbReference type="SUPFAM" id="SSF53800">
    <property type="entry name" value="Chelatase"/>
    <property type="match status" value="1"/>
</dbReference>
<dbReference type="PROSITE" id="PS00534">
    <property type="entry name" value="FERROCHELATASE"/>
    <property type="match status" value="1"/>
</dbReference>
<dbReference type="Gene3D" id="3.40.50.1400">
    <property type="match status" value="2"/>
</dbReference>
<feature type="binding site" evidence="7">
    <location>
        <begin position="60"/>
        <end position="61"/>
    </location>
    <ligand>
        <name>Fe-coproporphyrin III</name>
        <dbReference type="ChEBI" id="CHEBI:68438"/>
    </ligand>
</feature>
<comment type="catalytic activity">
    <reaction evidence="6">
        <text>Fe-coproporphyrin III + 2 H(+) = coproporphyrin III + Fe(2+)</text>
        <dbReference type="Rhea" id="RHEA:49572"/>
        <dbReference type="ChEBI" id="CHEBI:15378"/>
        <dbReference type="ChEBI" id="CHEBI:29033"/>
        <dbReference type="ChEBI" id="CHEBI:68438"/>
        <dbReference type="ChEBI" id="CHEBI:131725"/>
        <dbReference type="EC" id="4.99.1.9"/>
    </reaction>
    <physiologicalReaction direction="right-to-left" evidence="6">
        <dbReference type="Rhea" id="RHEA:49574"/>
    </physiologicalReaction>
</comment>
<evidence type="ECO:0000256" key="1">
    <source>
        <dbReference type="ARBA" id="ARBA00004744"/>
    </source>
</evidence>
<evidence type="ECO:0000256" key="9">
    <source>
        <dbReference type="SAM" id="MobiDB-lite"/>
    </source>
</evidence>
<feature type="region of interest" description="Disordered" evidence="9">
    <location>
        <begin position="351"/>
        <end position="375"/>
    </location>
</feature>
<dbReference type="PANTHER" id="PTHR11108:SF1">
    <property type="entry name" value="FERROCHELATASE, MITOCHONDRIAL"/>
    <property type="match status" value="1"/>
</dbReference>
<keyword evidence="2 7" id="KW-0408">Iron</keyword>
<evidence type="ECO:0000313" key="10">
    <source>
        <dbReference type="EMBL" id="SHH04077.1"/>
    </source>
</evidence>
<dbReference type="Pfam" id="PF00762">
    <property type="entry name" value="Ferrochelatase"/>
    <property type="match status" value="1"/>
</dbReference>
<reference evidence="10 11" key="1">
    <citation type="submission" date="2016-11" db="EMBL/GenBank/DDBJ databases">
        <authorList>
            <person name="Jaros S."/>
            <person name="Januszkiewicz K."/>
            <person name="Wedrychowicz H."/>
        </authorList>
    </citation>
    <scope>NUCLEOTIDE SEQUENCE [LARGE SCALE GENOMIC DNA]</scope>
    <source>
        <strain evidence="10 11">DSM 44523</strain>
    </source>
</reference>
<dbReference type="PANTHER" id="PTHR11108">
    <property type="entry name" value="FERROCHELATASE"/>
    <property type="match status" value="1"/>
</dbReference>
<protein>
    <recommendedName>
        <fullName evidence="7">Coproporphyrin III ferrochelatase</fullName>
        <ecNumber evidence="7">4.99.1.9</ecNumber>
    </recommendedName>
</protein>
<gene>
    <name evidence="7" type="primary">cpfC</name>
    <name evidence="10" type="ORF">SAMN05444320_11937</name>
</gene>
<accession>A0A1M5PQG0</accession>